<dbReference type="InParanoid" id="A0A067MDZ5"/>
<organism evidence="2 3">
    <name type="scientific">Botryobasidium botryosum (strain FD-172 SS1)</name>
    <dbReference type="NCBI Taxonomy" id="930990"/>
    <lineage>
        <taxon>Eukaryota</taxon>
        <taxon>Fungi</taxon>
        <taxon>Dikarya</taxon>
        <taxon>Basidiomycota</taxon>
        <taxon>Agaricomycotina</taxon>
        <taxon>Agaricomycetes</taxon>
        <taxon>Cantharellales</taxon>
        <taxon>Botryobasidiaceae</taxon>
        <taxon>Botryobasidium</taxon>
    </lineage>
</organism>
<protein>
    <recommendedName>
        <fullName evidence="1">F-box domain-containing protein</fullName>
    </recommendedName>
</protein>
<dbReference type="AlphaFoldDB" id="A0A067MDZ5"/>
<sequence length="545" mass="60701">MEGQRNTINTAFPQDLDAFCSEPSGRYFLAVNALTPNLKSLENQAVPVYRLPNEILSYIFELANVPHPTQDLSRWSVSQVSRLWQQTALHTPRIWSTICISNHRAVEACVIRSGSAPLDIDLYIDHAYSAHLTDFQGYMDILVPHMNRWRSLEFNGVPTKVYLPYLLSPAPQLEKLIIGMHYTNYRLPLESVLFAGSSPRLRELLLANAHIPLISPIYTGLTDLALFNASFNTSTISHLRSVLRACPQLHALHLEEIHLGSSSAAASSAPDPGSIELPYLSFITARGVEPELVHGVLVSVHPSPSLELQTYIDMESQLDRLGSVLPLESDLSRTLPNLSRVERVAFQFGLEEEDVEGVGYFYLAGETRSGVSVLDLTYVSMYPTSFTSTLLRAIGETLHFPSLKWLEFVGLSNALFSAEQFAELLEHLPSITQLDFKHCSASFIETLAVTPTRHLCPRLRHLVIDHSNISGSGLETVLESRNEAGEGDAEGRYLMFGVGSLHVSRCEAVGAGTLERLRYLVDFYLSETQDTGDLNFHTNLQYMLD</sequence>
<dbReference type="Gene3D" id="1.20.1280.50">
    <property type="match status" value="1"/>
</dbReference>
<dbReference type="Proteomes" id="UP000027195">
    <property type="component" value="Unassembled WGS sequence"/>
</dbReference>
<dbReference type="SUPFAM" id="SSF81383">
    <property type="entry name" value="F-box domain"/>
    <property type="match status" value="1"/>
</dbReference>
<dbReference type="OrthoDB" id="3365698at2759"/>
<dbReference type="InterPro" id="IPR032675">
    <property type="entry name" value="LRR_dom_sf"/>
</dbReference>
<evidence type="ECO:0000313" key="2">
    <source>
        <dbReference type="EMBL" id="KDQ13978.1"/>
    </source>
</evidence>
<dbReference type="InterPro" id="IPR001810">
    <property type="entry name" value="F-box_dom"/>
</dbReference>
<feature type="domain" description="F-box" evidence="1">
    <location>
        <begin position="50"/>
        <end position="101"/>
    </location>
</feature>
<dbReference type="EMBL" id="KL198040">
    <property type="protein sequence ID" value="KDQ13978.1"/>
    <property type="molecule type" value="Genomic_DNA"/>
</dbReference>
<reference evidence="3" key="1">
    <citation type="journal article" date="2014" name="Proc. Natl. Acad. Sci. U.S.A.">
        <title>Extensive sampling of basidiomycete genomes demonstrates inadequacy of the white-rot/brown-rot paradigm for wood decay fungi.</title>
        <authorList>
            <person name="Riley R."/>
            <person name="Salamov A.A."/>
            <person name="Brown D.W."/>
            <person name="Nagy L.G."/>
            <person name="Floudas D."/>
            <person name="Held B.W."/>
            <person name="Levasseur A."/>
            <person name="Lombard V."/>
            <person name="Morin E."/>
            <person name="Otillar R."/>
            <person name="Lindquist E.A."/>
            <person name="Sun H."/>
            <person name="LaButti K.M."/>
            <person name="Schmutz J."/>
            <person name="Jabbour D."/>
            <person name="Luo H."/>
            <person name="Baker S.E."/>
            <person name="Pisabarro A.G."/>
            <person name="Walton J.D."/>
            <person name="Blanchette R.A."/>
            <person name="Henrissat B."/>
            <person name="Martin F."/>
            <person name="Cullen D."/>
            <person name="Hibbett D.S."/>
            <person name="Grigoriev I.V."/>
        </authorList>
    </citation>
    <scope>NUCLEOTIDE SEQUENCE [LARGE SCALE GENOMIC DNA]</scope>
    <source>
        <strain evidence="3">FD-172 SS1</strain>
    </source>
</reference>
<name>A0A067MDZ5_BOTB1</name>
<dbReference type="Gene3D" id="3.80.10.10">
    <property type="entry name" value="Ribonuclease Inhibitor"/>
    <property type="match status" value="2"/>
</dbReference>
<dbReference type="HOGENOM" id="CLU_024199_1_2_1"/>
<dbReference type="SUPFAM" id="SSF52058">
    <property type="entry name" value="L domain-like"/>
    <property type="match status" value="1"/>
</dbReference>
<gene>
    <name evidence="2" type="ORF">BOTBODRAFT_145873</name>
</gene>
<dbReference type="Pfam" id="PF12937">
    <property type="entry name" value="F-box-like"/>
    <property type="match status" value="1"/>
</dbReference>
<dbReference type="InterPro" id="IPR036047">
    <property type="entry name" value="F-box-like_dom_sf"/>
</dbReference>
<keyword evidence="3" id="KW-1185">Reference proteome</keyword>
<dbReference type="PANTHER" id="PTHR38926">
    <property type="entry name" value="F-BOX DOMAIN CONTAINING PROTEIN, EXPRESSED"/>
    <property type="match status" value="1"/>
</dbReference>
<accession>A0A067MDZ5</accession>
<dbReference type="STRING" id="930990.A0A067MDZ5"/>
<proteinExistence type="predicted"/>
<evidence type="ECO:0000313" key="3">
    <source>
        <dbReference type="Proteomes" id="UP000027195"/>
    </source>
</evidence>
<dbReference type="PANTHER" id="PTHR38926:SF5">
    <property type="entry name" value="F-BOX AND LEUCINE-RICH REPEAT PROTEIN 6"/>
    <property type="match status" value="1"/>
</dbReference>
<evidence type="ECO:0000259" key="1">
    <source>
        <dbReference type="Pfam" id="PF12937"/>
    </source>
</evidence>